<evidence type="ECO:0000313" key="2">
    <source>
        <dbReference type="EMBL" id="NGO54687.1"/>
    </source>
</evidence>
<dbReference type="Proteomes" id="UP001642900">
    <property type="component" value="Unassembled WGS sequence"/>
</dbReference>
<dbReference type="RefSeq" id="WP_165033022.1">
    <property type="nucleotide sequence ID" value="NZ_JAAKZF010000061.1"/>
</dbReference>
<dbReference type="EMBL" id="JAAKZF010000061">
    <property type="protein sequence ID" value="NGO54687.1"/>
    <property type="molecule type" value="Genomic_DNA"/>
</dbReference>
<protein>
    <submittedName>
        <fullName evidence="2">Uncharacterized protein</fullName>
    </submittedName>
</protein>
<accession>A0A6G4WKT6</accession>
<evidence type="ECO:0000256" key="1">
    <source>
        <dbReference type="SAM" id="MobiDB-lite"/>
    </source>
</evidence>
<sequence length="202" mass="21292">MVIPAQAQNASLGSDSGPQALPDTPAPIEDIVLAKPFNLSEGYTFDWSSTAPTVRSGTILVLKVDPALVVPRDALQPVLYAGDSPVQIINDGYPSGTLIGIVPGNIDLSEVPIWFGRPGLPERVTPEVIKEERALAERAGIAPLGEEAMARASAAAVESGDLASLLREEVADIVRDYAPEENELANRLQLPVVGPEAAPNQQ</sequence>
<evidence type="ECO:0000313" key="3">
    <source>
        <dbReference type="Proteomes" id="UP001642900"/>
    </source>
</evidence>
<name>A0A6G4WKT6_9HYPH</name>
<keyword evidence="3" id="KW-1185">Reference proteome</keyword>
<proteinExistence type="predicted"/>
<dbReference type="AlphaFoldDB" id="A0A6G4WKT6"/>
<organism evidence="2 3">
    <name type="scientific">Allomesorhizobium camelthorni</name>
    <dbReference type="NCBI Taxonomy" id="475069"/>
    <lineage>
        <taxon>Bacteria</taxon>
        <taxon>Pseudomonadati</taxon>
        <taxon>Pseudomonadota</taxon>
        <taxon>Alphaproteobacteria</taxon>
        <taxon>Hyphomicrobiales</taxon>
        <taxon>Phyllobacteriaceae</taxon>
        <taxon>Allomesorhizobium</taxon>
    </lineage>
</organism>
<comment type="caution">
    <text evidence="2">The sequence shown here is derived from an EMBL/GenBank/DDBJ whole genome shotgun (WGS) entry which is preliminary data.</text>
</comment>
<feature type="region of interest" description="Disordered" evidence="1">
    <location>
        <begin position="1"/>
        <end position="25"/>
    </location>
</feature>
<feature type="compositionally biased region" description="Polar residues" evidence="1">
    <location>
        <begin position="1"/>
        <end position="17"/>
    </location>
</feature>
<gene>
    <name evidence="2" type="ORF">G6N73_26805</name>
</gene>
<reference evidence="2 3" key="1">
    <citation type="submission" date="2020-02" db="EMBL/GenBank/DDBJ databases">
        <title>Genome sequence of strain CCNWXJ40-4.</title>
        <authorList>
            <person name="Gao J."/>
            <person name="Sun J."/>
        </authorList>
    </citation>
    <scope>NUCLEOTIDE SEQUENCE [LARGE SCALE GENOMIC DNA]</scope>
    <source>
        <strain evidence="2 3">CCNWXJ 40-4</strain>
    </source>
</reference>